<name>A0ABP7L165_9ACTN</name>
<dbReference type="Pfam" id="PF00296">
    <property type="entry name" value="Bac_luciferase"/>
    <property type="match status" value="1"/>
</dbReference>
<dbReference type="NCBIfam" id="TIGR04020">
    <property type="entry name" value="seco_metab_LLM"/>
    <property type="match status" value="1"/>
</dbReference>
<dbReference type="SUPFAM" id="SSF51679">
    <property type="entry name" value="Bacterial luciferase-like"/>
    <property type="match status" value="1"/>
</dbReference>
<reference evidence="3" key="1">
    <citation type="journal article" date="2019" name="Int. J. Syst. Evol. Microbiol.">
        <title>The Global Catalogue of Microorganisms (GCM) 10K type strain sequencing project: providing services to taxonomists for standard genome sequencing and annotation.</title>
        <authorList>
            <consortium name="The Broad Institute Genomics Platform"/>
            <consortium name="The Broad Institute Genome Sequencing Center for Infectious Disease"/>
            <person name="Wu L."/>
            <person name="Ma J."/>
        </authorList>
    </citation>
    <scope>NUCLEOTIDE SEQUENCE [LARGE SCALE GENOMIC DNA]</scope>
    <source>
        <strain evidence="3">JCM 16578</strain>
    </source>
</reference>
<accession>A0ABP7L165</accession>
<protein>
    <submittedName>
        <fullName evidence="2">LLM class flavin-dependent oxidoreductase</fullName>
    </submittedName>
</protein>
<evidence type="ECO:0000313" key="3">
    <source>
        <dbReference type="Proteomes" id="UP001501563"/>
    </source>
</evidence>
<comment type="caution">
    <text evidence="2">The sequence shown here is derived from an EMBL/GenBank/DDBJ whole genome shotgun (WGS) entry which is preliminary data.</text>
</comment>
<dbReference type="InterPro" id="IPR024011">
    <property type="entry name" value="Biosynth_lucif-like_mOase_dom"/>
</dbReference>
<dbReference type="Gene3D" id="3.20.20.30">
    <property type="entry name" value="Luciferase-like domain"/>
    <property type="match status" value="1"/>
</dbReference>
<proteinExistence type="predicted"/>
<sequence>MFFGADPVAQETEHATKYEDIVAVTRAAEELGFAAVWTPERHFQQVGQVFPNPALLSAALAMVTERIALRGGSVVLPLHHPLRVVEDWSVVDNLSHGRAGFSVATGWHSADFVLAPDHYDDRRERALRDIPLLRRLWSGESGEFADGTGRMVAVRPQPVPVQAELPLWLSASGSLATWETAGRLRTGVLGATVGQNRPDLVERIARYRAAYRTAESPPAVGPHGDHGTVTLMAHTYVGTDDAEARHTAEAPLKAYLSSHMRQMQSNRDEGAPTPLDERQVDQLTDFAFHRYLSWGSLIGSADTCAARLSELRDLGCDEVACFVDFGLGQDRVLAGLHRLAALRKDLA</sequence>
<dbReference type="EMBL" id="BAAAZA010000030">
    <property type="protein sequence ID" value="GAA3893039.1"/>
    <property type="molecule type" value="Genomic_DNA"/>
</dbReference>
<dbReference type="InterPro" id="IPR050766">
    <property type="entry name" value="Bact_Lucif_Oxidored"/>
</dbReference>
<gene>
    <name evidence="2" type="ORF">GCM10022207_71110</name>
</gene>
<evidence type="ECO:0000259" key="1">
    <source>
        <dbReference type="Pfam" id="PF00296"/>
    </source>
</evidence>
<keyword evidence="3" id="KW-1185">Reference proteome</keyword>
<dbReference type="PANTHER" id="PTHR30137:SF6">
    <property type="entry name" value="LUCIFERASE-LIKE MONOOXYGENASE"/>
    <property type="match status" value="1"/>
</dbReference>
<organism evidence="2 3">
    <name type="scientific">Streptomyces lannensis</name>
    <dbReference type="NCBI Taxonomy" id="766498"/>
    <lineage>
        <taxon>Bacteria</taxon>
        <taxon>Bacillati</taxon>
        <taxon>Actinomycetota</taxon>
        <taxon>Actinomycetes</taxon>
        <taxon>Kitasatosporales</taxon>
        <taxon>Streptomycetaceae</taxon>
        <taxon>Streptomyces</taxon>
    </lineage>
</organism>
<dbReference type="PANTHER" id="PTHR30137">
    <property type="entry name" value="LUCIFERASE-LIKE MONOOXYGENASE"/>
    <property type="match status" value="1"/>
</dbReference>
<dbReference type="InterPro" id="IPR011251">
    <property type="entry name" value="Luciferase-like_dom"/>
</dbReference>
<dbReference type="Proteomes" id="UP001501563">
    <property type="component" value="Unassembled WGS sequence"/>
</dbReference>
<dbReference type="InterPro" id="IPR036661">
    <property type="entry name" value="Luciferase-like_sf"/>
</dbReference>
<feature type="domain" description="Luciferase-like" evidence="1">
    <location>
        <begin position="11"/>
        <end position="317"/>
    </location>
</feature>
<evidence type="ECO:0000313" key="2">
    <source>
        <dbReference type="EMBL" id="GAA3893039.1"/>
    </source>
</evidence>